<dbReference type="InterPro" id="IPR023631">
    <property type="entry name" value="Amidase_dom"/>
</dbReference>
<accession>A0A193GLV2</accession>
<dbReference type="SUPFAM" id="SSF75304">
    <property type="entry name" value="Amidase signature (AS) enzymes"/>
    <property type="match status" value="1"/>
</dbReference>
<proteinExistence type="predicted"/>
<evidence type="ECO:0000313" key="2">
    <source>
        <dbReference type="EMBL" id="ANN80254.1"/>
    </source>
</evidence>
<evidence type="ECO:0000259" key="1">
    <source>
        <dbReference type="Pfam" id="PF01425"/>
    </source>
</evidence>
<organism evidence="2 3">
    <name type="scientific">Bordetella flabilis</name>
    <dbReference type="NCBI Taxonomy" id="463014"/>
    <lineage>
        <taxon>Bacteria</taxon>
        <taxon>Pseudomonadati</taxon>
        <taxon>Pseudomonadota</taxon>
        <taxon>Betaproteobacteria</taxon>
        <taxon>Burkholderiales</taxon>
        <taxon>Alcaligenaceae</taxon>
        <taxon>Bordetella</taxon>
    </lineage>
</organism>
<name>A0A193GLV2_9BORD</name>
<dbReference type="PANTHER" id="PTHR11895">
    <property type="entry name" value="TRANSAMIDASE"/>
    <property type="match status" value="1"/>
</dbReference>
<dbReference type="AlphaFoldDB" id="A0A193GLV2"/>
<dbReference type="KEGG" id="bfz:BAU07_05275"/>
<dbReference type="Proteomes" id="UP000091926">
    <property type="component" value="Chromosome"/>
</dbReference>
<dbReference type="STRING" id="463014.BAU07_05275"/>
<dbReference type="PANTHER" id="PTHR11895:SF151">
    <property type="entry name" value="GLUTAMYL-TRNA(GLN) AMIDOTRANSFERASE SUBUNIT A"/>
    <property type="match status" value="1"/>
</dbReference>
<protein>
    <submittedName>
        <fullName evidence="2">Amidase</fullName>
    </submittedName>
</protein>
<keyword evidence="3" id="KW-1185">Reference proteome</keyword>
<dbReference type="GO" id="GO:0003824">
    <property type="term" value="F:catalytic activity"/>
    <property type="evidence" value="ECO:0007669"/>
    <property type="project" value="InterPro"/>
</dbReference>
<gene>
    <name evidence="2" type="ORF">BAU07_05275</name>
</gene>
<sequence>MNPDQNRPAGLLEALRGFRSGALDRDAYLQACAARADECEPALKAFVTRVPADLLRPAAGGPLAGIPIGVKDIIATAGLLTTNGSAIFSGHVPMEDAAIVASIKRLGGTVFGKTVTTEFAFRHPGPTVNPWHPGHTPGGSSSGSAAAVAAGVVPLALGTQTMGSIVRPAAYCGIVGFKASFGAVPREGTHPLSGSLDHVGFMARGVDDVAYAFTLLGDPGYVFADGSDLAAVSFDMEQGLAPLAAPRLAVIRGPHWDRVGAEQAAVLDRTVALLEQSGATVKDMVLPEIGAPILNALQNILGTEAVDIYGDLVARHGDRVSAPLRALVEEGRAIPPADYVAARRLQRRLRTELSERLAGFDAVLTVPADGAAPAGLGNTGDATWCAPWAFLGFPALTLPVARMPGGLPLGVQVLGAFGHDMPTLRVAKWVETTIAAAPTT</sequence>
<evidence type="ECO:0000313" key="3">
    <source>
        <dbReference type="Proteomes" id="UP000091926"/>
    </source>
</evidence>
<dbReference type="InterPro" id="IPR036928">
    <property type="entry name" value="AS_sf"/>
</dbReference>
<dbReference type="InterPro" id="IPR000120">
    <property type="entry name" value="Amidase"/>
</dbReference>
<feature type="domain" description="Amidase" evidence="1">
    <location>
        <begin position="29"/>
        <end position="421"/>
    </location>
</feature>
<dbReference type="Gene3D" id="3.90.1300.10">
    <property type="entry name" value="Amidase signature (AS) domain"/>
    <property type="match status" value="1"/>
</dbReference>
<reference evidence="2 3" key="1">
    <citation type="submission" date="2016-06" db="EMBL/GenBank/DDBJ databases">
        <title>Complete genome sequences of Bordetella bronchialis and Bordetella flabilis.</title>
        <authorList>
            <person name="LiPuma J.J."/>
            <person name="Spilker T."/>
        </authorList>
    </citation>
    <scope>NUCLEOTIDE SEQUENCE [LARGE SCALE GENOMIC DNA]</scope>
    <source>
        <strain evidence="2 3">AU10664</strain>
    </source>
</reference>
<dbReference type="Pfam" id="PF01425">
    <property type="entry name" value="Amidase"/>
    <property type="match status" value="1"/>
</dbReference>
<dbReference type="EMBL" id="CP016172">
    <property type="protein sequence ID" value="ANN80254.1"/>
    <property type="molecule type" value="Genomic_DNA"/>
</dbReference>